<dbReference type="KEGG" id="abs:AZOBR_p340103"/>
<dbReference type="Proteomes" id="UP000007319">
    <property type="component" value="Plasmid AZOBR_p3"/>
</dbReference>
<dbReference type="RefSeq" id="WP_014199377.1">
    <property type="nucleotide sequence ID" value="NC_016595.1"/>
</dbReference>
<evidence type="ECO:0000313" key="1">
    <source>
        <dbReference type="EMBL" id="CCD02865.1"/>
    </source>
</evidence>
<evidence type="ECO:0000313" key="2">
    <source>
        <dbReference type="Proteomes" id="UP000007319"/>
    </source>
</evidence>
<dbReference type="Pfam" id="PF11041">
    <property type="entry name" value="Phage_Wedge1"/>
    <property type="match status" value="1"/>
</dbReference>
<reference evidence="1 2" key="1">
    <citation type="journal article" date="2011" name="PLoS Genet.">
        <title>Azospirillum genomes reveal transition of bacteria from aquatic to terrestrial environments.</title>
        <authorList>
            <person name="Wisniewski-Dye F."/>
            <person name="Borziak K."/>
            <person name="Khalsa-Moyers G."/>
            <person name="Alexandre G."/>
            <person name="Sukharnikov L.O."/>
            <person name="Wuichet K."/>
            <person name="Hurst G.B."/>
            <person name="McDonald W.H."/>
            <person name="Robertson J.S."/>
            <person name="Barbe V."/>
            <person name="Calteau A."/>
            <person name="Rouy Z."/>
            <person name="Mangenot S."/>
            <person name="Prigent-Combaret C."/>
            <person name="Normand P."/>
            <person name="Boyer M."/>
            <person name="Siguier P."/>
            <person name="Dessaux Y."/>
            <person name="Elmerich C."/>
            <person name="Condemine G."/>
            <person name="Krishnen G."/>
            <person name="Kennedy I."/>
            <person name="Paterson A.H."/>
            <person name="Gonzalez V."/>
            <person name="Mavingui P."/>
            <person name="Zhulin I.B."/>
        </authorList>
    </citation>
    <scope>NUCLEOTIDE SEQUENCE [LARGE SCALE GENOMIC DNA]</scope>
    <source>
        <strain evidence="1 2">Sp245</strain>
    </source>
</reference>
<keyword evidence="1" id="KW-0614">Plasmid</keyword>
<protein>
    <submittedName>
        <fullName evidence="1">Bacteriophage protein (Modular protein)</fullName>
    </submittedName>
</protein>
<dbReference type="InterPro" id="IPR021283">
    <property type="entry name" value="Phage_Wedge1"/>
</dbReference>
<accession>A0A9P1JZN2</accession>
<sequence>MNEEFQTAAADSGLAIQGAINRLGLYIGSPDIYPGLPVQEPVVPAPAGRPIALAQQAALDAVAAAIAGVAALLVDMVGDPAVTPYEVPGLSLPGADVATYLGLITSEHASQPLYRAALTALLKPLSDGQGSFAGLADRFDLDRAVGDQLDTIGLWVGASRRLTVPLTGVYFSFDTAGVGFDQGSWWAVGDPTGYLTVLPDDGYRTLIRARIAANAWDGTIPGAYAVWDIAFAGTGYSVLIQDNQNMTMDFALLGPSPDAVTLALFTGGYLNVRPAGVAVNAYWTQSVPDTPYFGFDAADSGIAGFDVGAWGLPTSP</sequence>
<keyword evidence="2" id="KW-1185">Reference proteome</keyword>
<organism evidence="1 2">
    <name type="scientific">Azospirillum baldaniorum</name>
    <dbReference type="NCBI Taxonomy" id="1064539"/>
    <lineage>
        <taxon>Bacteria</taxon>
        <taxon>Pseudomonadati</taxon>
        <taxon>Pseudomonadota</taxon>
        <taxon>Alphaproteobacteria</taxon>
        <taxon>Rhodospirillales</taxon>
        <taxon>Azospirillaceae</taxon>
        <taxon>Azospirillum</taxon>
    </lineage>
</organism>
<name>A0A9P1JZN2_9PROT</name>
<geneLocation type="plasmid" evidence="1 2">
    <name>AZOBR_p3</name>
</geneLocation>
<dbReference type="AlphaFoldDB" id="A0A9P1JZN2"/>
<proteinExistence type="predicted"/>
<gene>
    <name evidence="1" type="ORF">AZOBR_p340103</name>
</gene>
<dbReference type="EMBL" id="HE577330">
    <property type="protein sequence ID" value="CCD02865.1"/>
    <property type="molecule type" value="Genomic_DNA"/>
</dbReference>